<accession>A0ABV7EGS5</accession>
<keyword evidence="1" id="KW-1133">Transmembrane helix</keyword>
<organism evidence="2 3">
    <name type="scientific">Alteraurantiacibacter lauratis</name>
    <dbReference type="NCBI Taxonomy" id="2054627"/>
    <lineage>
        <taxon>Bacteria</taxon>
        <taxon>Pseudomonadati</taxon>
        <taxon>Pseudomonadota</taxon>
        <taxon>Alphaproteobacteria</taxon>
        <taxon>Sphingomonadales</taxon>
        <taxon>Erythrobacteraceae</taxon>
        <taxon>Alteraurantiacibacter</taxon>
    </lineage>
</organism>
<evidence type="ECO:0000256" key="1">
    <source>
        <dbReference type="SAM" id="Phobius"/>
    </source>
</evidence>
<evidence type="ECO:0000313" key="3">
    <source>
        <dbReference type="Proteomes" id="UP001595378"/>
    </source>
</evidence>
<dbReference type="EMBL" id="JBHRSU010000020">
    <property type="protein sequence ID" value="MFC3100605.1"/>
    <property type="molecule type" value="Genomic_DNA"/>
</dbReference>
<evidence type="ECO:0008006" key="4">
    <source>
        <dbReference type="Google" id="ProtNLM"/>
    </source>
</evidence>
<evidence type="ECO:0000313" key="2">
    <source>
        <dbReference type="EMBL" id="MFC3100605.1"/>
    </source>
</evidence>
<dbReference type="RefSeq" id="WP_336920640.1">
    <property type="nucleotide sequence ID" value="NZ_JBANRN010000024.1"/>
</dbReference>
<sequence>MHRRPIGLFTGVVCGLATGCVVAALSTVPLLRLAGCVLAVVAALRVVLA</sequence>
<feature type="transmembrane region" description="Helical" evidence="1">
    <location>
        <begin position="29"/>
        <end position="48"/>
    </location>
</feature>
<keyword evidence="1" id="KW-0812">Transmembrane</keyword>
<dbReference type="Proteomes" id="UP001595378">
    <property type="component" value="Unassembled WGS sequence"/>
</dbReference>
<gene>
    <name evidence="2" type="ORF">ACFODK_06880</name>
</gene>
<keyword evidence="3" id="KW-1185">Reference proteome</keyword>
<proteinExistence type="predicted"/>
<protein>
    <recommendedName>
        <fullName evidence="4">Lipoprotein</fullName>
    </recommendedName>
</protein>
<keyword evidence="1" id="KW-0472">Membrane</keyword>
<name>A0ABV7EGS5_9SPHN</name>
<reference evidence="3" key="1">
    <citation type="journal article" date="2019" name="Int. J. Syst. Evol. Microbiol.">
        <title>The Global Catalogue of Microorganisms (GCM) 10K type strain sequencing project: providing services to taxonomists for standard genome sequencing and annotation.</title>
        <authorList>
            <consortium name="The Broad Institute Genomics Platform"/>
            <consortium name="The Broad Institute Genome Sequencing Center for Infectious Disease"/>
            <person name="Wu L."/>
            <person name="Ma J."/>
        </authorList>
    </citation>
    <scope>NUCLEOTIDE SEQUENCE [LARGE SCALE GENOMIC DNA]</scope>
    <source>
        <strain evidence="3">KCTC 52606</strain>
    </source>
</reference>
<dbReference type="PROSITE" id="PS51257">
    <property type="entry name" value="PROKAR_LIPOPROTEIN"/>
    <property type="match status" value="1"/>
</dbReference>
<comment type="caution">
    <text evidence="2">The sequence shown here is derived from an EMBL/GenBank/DDBJ whole genome shotgun (WGS) entry which is preliminary data.</text>
</comment>